<evidence type="ECO:0000256" key="1">
    <source>
        <dbReference type="SAM" id="SignalP"/>
    </source>
</evidence>
<name>A0A4S8QVZ8_9HELO</name>
<dbReference type="EMBL" id="PQXL01000454">
    <property type="protein sequence ID" value="THV45739.1"/>
    <property type="molecule type" value="Genomic_DNA"/>
</dbReference>
<evidence type="ECO:0000313" key="2">
    <source>
        <dbReference type="EMBL" id="THV45739.1"/>
    </source>
</evidence>
<protein>
    <submittedName>
        <fullName evidence="2">Uncharacterized protein</fullName>
    </submittedName>
</protein>
<accession>A0A4S8QVZ8</accession>
<feature type="chain" id="PRO_5020588557" evidence="1">
    <location>
        <begin position="28"/>
        <end position="61"/>
    </location>
</feature>
<evidence type="ECO:0000313" key="3">
    <source>
        <dbReference type="Proteomes" id="UP000308671"/>
    </source>
</evidence>
<keyword evidence="1" id="KW-0732">Signal</keyword>
<proteinExistence type="predicted"/>
<gene>
    <name evidence="2" type="ORF">BGAL_0455g00050</name>
</gene>
<feature type="signal peptide" evidence="1">
    <location>
        <begin position="1"/>
        <end position="27"/>
    </location>
</feature>
<keyword evidence="3" id="KW-1185">Reference proteome</keyword>
<dbReference type="Proteomes" id="UP000308671">
    <property type="component" value="Unassembled WGS sequence"/>
</dbReference>
<dbReference type="AlphaFoldDB" id="A0A4S8QVZ8"/>
<organism evidence="2 3">
    <name type="scientific">Botrytis galanthina</name>
    <dbReference type="NCBI Taxonomy" id="278940"/>
    <lineage>
        <taxon>Eukaryota</taxon>
        <taxon>Fungi</taxon>
        <taxon>Dikarya</taxon>
        <taxon>Ascomycota</taxon>
        <taxon>Pezizomycotina</taxon>
        <taxon>Leotiomycetes</taxon>
        <taxon>Helotiales</taxon>
        <taxon>Sclerotiniaceae</taxon>
        <taxon>Botrytis</taxon>
    </lineage>
</organism>
<reference evidence="2 3" key="1">
    <citation type="submission" date="2017-12" db="EMBL/GenBank/DDBJ databases">
        <title>Comparative genomics of Botrytis spp.</title>
        <authorList>
            <person name="Valero-Jimenez C.A."/>
            <person name="Tapia P."/>
            <person name="Veloso J."/>
            <person name="Silva-Moreno E."/>
            <person name="Staats M."/>
            <person name="Valdes J.H."/>
            <person name="Van Kan J.A.L."/>
        </authorList>
    </citation>
    <scope>NUCLEOTIDE SEQUENCE [LARGE SCALE GENOMIC DNA]</scope>
    <source>
        <strain evidence="2 3">MUCL435</strain>
    </source>
</reference>
<sequence length="61" mass="6963">MWVGMQPLYVLLRQLLMFSSLGGRWQALDLLEYKQALPSSSPNVFRYASDRHGTALFEVSS</sequence>
<comment type="caution">
    <text evidence="2">The sequence shown here is derived from an EMBL/GenBank/DDBJ whole genome shotgun (WGS) entry which is preliminary data.</text>
</comment>